<dbReference type="SUPFAM" id="SSF56219">
    <property type="entry name" value="DNase I-like"/>
    <property type="match status" value="1"/>
</dbReference>
<dbReference type="GO" id="GO:0004519">
    <property type="term" value="F:endonuclease activity"/>
    <property type="evidence" value="ECO:0007669"/>
    <property type="project" value="UniProtKB-KW"/>
</dbReference>
<dbReference type="InterPro" id="IPR036691">
    <property type="entry name" value="Endo/exonu/phosph_ase_sf"/>
</dbReference>
<feature type="domain" description="Endonuclease/exonuclease/phosphatase" evidence="2">
    <location>
        <begin position="39"/>
        <end position="310"/>
    </location>
</feature>
<feature type="signal peptide" evidence="1">
    <location>
        <begin position="1"/>
        <end position="16"/>
    </location>
</feature>
<dbReference type="EMBL" id="SNAA01000004">
    <property type="protein sequence ID" value="TDL81659.1"/>
    <property type="molecule type" value="Genomic_DNA"/>
</dbReference>
<feature type="chain" id="PRO_5020561435" evidence="1">
    <location>
        <begin position="17"/>
        <end position="337"/>
    </location>
</feature>
<dbReference type="InterPro" id="IPR005135">
    <property type="entry name" value="Endo/exonuclease/phosphatase"/>
</dbReference>
<evidence type="ECO:0000256" key="1">
    <source>
        <dbReference type="SAM" id="SignalP"/>
    </source>
</evidence>
<dbReference type="OrthoDB" id="292013at2"/>
<dbReference type="Pfam" id="PF03372">
    <property type="entry name" value="Exo_endo_phos"/>
    <property type="match status" value="1"/>
</dbReference>
<evidence type="ECO:0000259" key="2">
    <source>
        <dbReference type="Pfam" id="PF03372"/>
    </source>
</evidence>
<dbReference type="AlphaFoldDB" id="A0A4V3BA50"/>
<evidence type="ECO:0000313" key="4">
    <source>
        <dbReference type="Proteomes" id="UP000295701"/>
    </source>
</evidence>
<evidence type="ECO:0000313" key="3">
    <source>
        <dbReference type="EMBL" id="TDL81659.1"/>
    </source>
</evidence>
<gene>
    <name evidence="3" type="ORF">E2L08_05090</name>
</gene>
<keyword evidence="3" id="KW-0540">Nuclease</keyword>
<keyword evidence="3" id="KW-0269">Exonuclease</keyword>
<keyword evidence="1" id="KW-0732">Signal</keyword>
<dbReference type="Proteomes" id="UP000295701">
    <property type="component" value="Unassembled WGS sequence"/>
</dbReference>
<dbReference type="GO" id="GO:0004527">
    <property type="term" value="F:exonuclease activity"/>
    <property type="evidence" value="ECO:0007669"/>
    <property type="project" value="UniProtKB-KW"/>
</dbReference>
<organism evidence="3 4">
    <name type="scientific">Palleronia sediminis</name>
    <dbReference type="NCBI Taxonomy" id="2547833"/>
    <lineage>
        <taxon>Bacteria</taxon>
        <taxon>Pseudomonadati</taxon>
        <taxon>Pseudomonadota</taxon>
        <taxon>Alphaproteobacteria</taxon>
        <taxon>Rhodobacterales</taxon>
        <taxon>Roseobacteraceae</taxon>
        <taxon>Palleronia</taxon>
    </lineage>
</organism>
<name>A0A4V3BA50_9RHOB</name>
<accession>A0A4V3BA50</accession>
<reference evidence="3 4" key="1">
    <citation type="submission" date="2019-03" db="EMBL/GenBank/DDBJ databases">
        <title>Primorskyibacter sp. SS33 isolated from sediments.</title>
        <authorList>
            <person name="Xunke S."/>
        </authorList>
    </citation>
    <scope>NUCLEOTIDE SEQUENCE [LARGE SCALE GENOMIC DNA]</scope>
    <source>
        <strain evidence="3 4">SS33</strain>
    </source>
</reference>
<keyword evidence="3" id="KW-0378">Hydrolase</keyword>
<dbReference type="Gene3D" id="3.60.10.10">
    <property type="entry name" value="Endonuclease/exonuclease/phosphatase"/>
    <property type="match status" value="1"/>
</dbReference>
<comment type="caution">
    <text evidence="3">The sequence shown here is derived from an EMBL/GenBank/DDBJ whole genome shotgun (WGS) entry which is preliminary data.</text>
</comment>
<keyword evidence="4" id="KW-1185">Reference proteome</keyword>
<proteinExistence type="predicted"/>
<keyword evidence="3" id="KW-0255">Endonuclease</keyword>
<sequence>MIAALIAFAAAFPALADTVRIASFHTELSARGPGLALRDVTEDAPEARQVLGMIARARPDIVMLQGIDYDAGGALLRAMQDRLEAAGHPMPHAFAAAPNSGLPSGIDLDGDGRLGQPRDAQGYGRFFGAGGLAILSRHPVERDGVRDLSTLLWSDLPGSLAPETDLSPEARAIQRLSSTAHWVVPVRVGDTRLNIVTWAATPPLFQPSNAARNHDETAVILRLLDGELPVPAPDPPFAIAGLANADPDRGAGRPDALRALLGDPRVTDPLPQREGDRATASFGDTALRLSYVLPSRDLGVVASGLLDPADIAAIDGIERGTRHRLVWVEVALPGGPS</sequence>
<protein>
    <submittedName>
        <fullName evidence="3">Endonuclease/exonuclease/phosphatase family protein</fullName>
    </submittedName>
</protein>